<reference evidence="5 7" key="2">
    <citation type="submission" date="2021-03" db="EMBL/GenBank/DDBJ databases">
        <authorList>
            <person name="Li Y."/>
            <person name="Li S."/>
            <person name="Chen M."/>
            <person name="Peng G."/>
            <person name="Tan Z."/>
            <person name="An Q."/>
        </authorList>
    </citation>
    <scope>NUCLEOTIDE SEQUENCE [LARGE SCALE GENOMIC DNA]</scope>
    <source>
        <strain evidence="5 7">Ola 51</strain>
    </source>
</reference>
<dbReference type="KEGG" id="kor:AWR26_20395"/>
<evidence type="ECO:0000313" key="8">
    <source>
        <dbReference type="Proteomes" id="UP000182314"/>
    </source>
</evidence>
<organism evidence="6 8">
    <name type="scientific">Kosakonia oryzae</name>
    <dbReference type="NCBI Taxonomy" id="497725"/>
    <lineage>
        <taxon>Bacteria</taxon>
        <taxon>Pseudomonadati</taxon>
        <taxon>Pseudomonadota</taxon>
        <taxon>Gammaproteobacteria</taxon>
        <taxon>Enterobacterales</taxon>
        <taxon>Enterobacteriaceae</taxon>
        <taxon>Kosakonia</taxon>
    </lineage>
</organism>
<comment type="similarity">
    <text evidence="4">Belongs to the Syd family.</text>
</comment>
<evidence type="ECO:0000256" key="1">
    <source>
        <dbReference type="ARBA" id="ARBA00022475"/>
    </source>
</evidence>
<evidence type="ECO:0000256" key="3">
    <source>
        <dbReference type="ARBA" id="ARBA00023136"/>
    </source>
</evidence>
<evidence type="ECO:0000313" key="6">
    <source>
        <dbReference type="EMBL" id="SFB66801.1"/>
    </source>
</evidence>
<evidence type="ECO:0000313" key="5">
    <source>
        <dbReference type="EMBL" id="ANI84401.1"/>
    </source>
</evidence>
<keyword evidence="7" id="KW-1185">Reference proteome</keyword>
<dbReference type="CDD" id="cd16323">
    <property type="entry name" value="Syd"/>
    <property type="match status" value="1"/>
</dbReference>
<evidence type="ECO:0000256" key="4">
    <source>
        <dbReference type="HAMAP-Rule" id="MF_01104"/>
    </source>
</evidence>
<accession>A0AA94KMY8</accession>
<dbReference type="Proteomes" id="UP000182314">
    <property type="component" value="Unassembled WGS sequence"/>
</dbReference>
<keyword evidence="2 4" id="KW-0997">Cell inner membrane</keyword>
<proteinExistence type="inferred from homology"/>
<reference evidence="6 8" key="1">
    <citation type="submission" date="2016-10" db="EMBL/GenBank/DDBJ databases">
        <authorList>
            <person name="Varghese N."/>
            <person name="Submissions S."/>
        </authorList>
    </citation>
    <scope>NUCLEOTIDE SEQUENCE [LARGE SCALE GENOMIC DNA]</scope>
    <source>
        <strain evidence="6 8">CGMCC 1.7012</strain>
    </source>
</reference>
<keyword evidence="1 4" id="KW-1003">Cell membrane</keyword>
<gene>
    <name evidence="4 5" type="primary">syd</name>
    <name evidence="5" type="ORF">AWR26_20395</name>
    <name evidence="6" type="ORF">SAMN05216286_0130</name>
</gene>
<dbReference type="InterPro" id="IPR009948">
    <property type="entry name" value="Syd"/>
</dbReference>
<comment type="function">
    <text evidence="4">Interacts with the SecY protein in vivo. May bind preferentially to an uncomplexed state of SecY, thus functioning either as a chelating agent for excess SecY in the cell or as a regulatory factor that negatively controls the translocase function.</text>
</comment>
<evidence type="ECO:0000256" key="2">
    <source>
        <dbReference type="ARBA" id="ARBA00022519"/>
    </source>
</evidence>
<dbReference type="NCBIfam" id="NF003439">
    <property type="entry name" value="PRK04968.1"/>
    <property type="match status" value="1"/>
</dbReference>
<dbReference type="Pfam" id="PF07348">
    <property type="entry name" value="Syd"/>
    <property type="match status" value="1"/>
</dbReference>
<protein>
    <recommendedName>
        <fullName evidence="4">Protein Syd</fullName>
    </recommendedName>
</protein>
<dbReference type="InterPro" id="IPR038228">
    <property type="entry name" value="Syd_sf"/>
</dbReference>
<dbReference type="Gene3D" id="3.40.1580.20">
    <property type="entry name" value="Syd protein"/>
    <property type="match status" value="1"/>
</dbReference>
<sequence>MENETAIALKAFTERYCDAWHAARGTWPQSEELHGIPSPCIISSTDEYVIWQPQPFSAQPNVNPVEQAMDIVVQTPVHTFYTTQFAGDMHARLGALPLTLTLLQTWSEEDFLRVQENLIGHLVTQKRLKLSPTLFIATLDSELDVISLCNLSGEVVQETLGTRQRTVLAPSLANFLNQLEPVV</sequence>
<dbReference type="Proteomes" id="UP000078227">
    <property type="component" value="Chromosome"/>
</dbReference>
<keyword evidence="3 4" id="KW-0472">Membrane</keyword>
<evidence type="ECO:0000313" key="7">
    <source>
        <dbReference type="Proteomes" id="UP000078227"/>
    </source>
</evidence>
<comment type="subcellular location">
    <subcellularLocation>
        <location evidence="4">Cell inner membrane</location>
        <topology evidence="4">Peripheral membrane protein</topology>
        <orientation evidence="4">Cytoplasmic side</orientation>
    </subcellularLocation>
    <text evidence="4">Loosely associated with the cytoplasmic side of the inner membrane, probably via SecY.</text>
</comment>
<dbReference type="EMBL" id="CP014007">
    <property type="protein sequence ID" value="ANI84401.1"/>
    <property type="molecule type" value="Genomic_DNA"/>
</dbReference>
<dbReference type="EMBL" id="FOKO01000001">
    <property type="protein sequence ID" value="SFB66801.1"/>
    <property type="molecule type" value="Genomic_DNA"/>
</dbReference>
<dbReference type="RefSeq" id="WP_064568363.1">
    <property type="nucleotide sequence ID" value="NZ_CP014007.2"/>
</dbReference>
<name>A0AA94KMY8_9ENTR</name>
<dbReference type="AlphaFoldDB" id="A0AA94KMY8"/>
<dbReference type="HAMAP" id="MF_01104">
    <property type="entry name" value="Syd"/>
    <property type="match status" value="1"/>
</dbReference>
<dbReference type="GO" id="GO:0009898">
    <property type="term" value="C:cytoplasmic side of plasma membrane"/>
    <property type="evidence" value="ECO:0007669"/>
    <property type="project" value="InterPro"/>
</dbReference>